<gene>
    <name evidence="10" type="ORF">LHA26_11930</name>
</gene>
<comment type="similarity">
    <text evidence="2 5">Belongs to the flagella basal body rod proteins family.</text>
</comment>
<evidence type="ECO:0000259" key="8">
    <source>
        <dbReference type="Pfam" id="PF07559"/>
    </source>
</evidence>
<keyword evidence="4 5" id="KW-0975">Bacterial flagellum</keyword>
<dbReference type="InterPro" id="IPR001444">
    <property type="entry name" value="Flag_bb_rod_N"/>
</dbReference>
<dbReference type="Pfam" id="PF06429">
    <property type="entry name" value="Flg_bbr_C"/>
    <property type="match status" value="1"/>
</dbReference>
<proteinExistence type="inferred from homology"/>
<dbReference type="Pfam" id="PF07559">
    <property type="entry name" value="FlgE_D2"/>
    <property type="match status" value="1"/>
</dbReference>
<keyword evidence="11" id="KW-1185">Reference proteome</keyword>
<dbReference type="EMBL" id="CP084930">
    <property type="protein sequence ID" value="USI72015.1"/>
    <property type="molecule type" value="Genomic_DNA"/>
</dbReference>
<dbReference type="SUPFAM" id="SSF117143">
    <property type="entry name" value="Flagellar hook protein flgE"/>
    <property type="match status" value="1"/>
</dbReference>
<evidence type="ECO:0000256" key="3">
    <source>
        <dbReference type="ARBA" id="ARBA00019015"/>
    </source>
</evidence>
<dbReference type="InterPro" id="IPR011491">
    <property type="entry name" value="FlgE_D2"/>
</dbReference>
<dbReference type="InterPro" id="IPR037058">
    <property type="entry name" value="Falgellar_hook_FlgE_sf"/>
</dbReference>
<sequence length="431" mass="44872">MSLYSALNAGVSGLGAQSGAMATVADNIVNVNTVGFKGSKADFATMVTGGNSRSSYSAGGVSLVTKAAISRAGTLNAGSRTTDLGIEGKGFFIVRPQPDSKDVAYTRAGNFFADQLGNLVNAAGYYLQGWPLDADGNAAGSGLESLRTVNLNGLLGSADPTRRLTMQLNLDSRLDPYAGTPAYSAGAMAQGTVKPQYSQSKLVYDAQGNPHDVTFGFIKTGPNTWQAEIYGKAGEVDASQANGLLASGKLVFDGDGKLDPTASDRAVLDGFTPKWANGAGSVKITMPFGGTDNVWKQIADVSKIGAYSVDGGKLSEITKVQVSQKGIVTVFFEGGSARDIFKVPLAAFQNADGLTRLNGNAYQDAIESGSPSIEPAGEGAGKIWGGQLEASTTDLAEEFSNMIRFQRAYSASSKIITTVDEMLQELSALKR</sequence>
<evidence type="ECO:0000256" key="2">
    <source>
        <dbReference type="ARBA" id="ARBA00009677"/>
    </source>
</evidence>
<feature type="domain" description="Flagellar basal-body/hook protein C-terminal" evidence="7">
    <location>
        <begin position="386"/>
        <end position="428"/>
    </location>
</feature>
<comment type="function">
    <text evidence="5">A flexible structure which links the flagellar filament to the drive apparatus in the basal body.</text>
</comment>
<dbReference type="InterPro" id="IPR020013">
    <property type="entry name" value="Flagellar_FlgE/F/G"/>
</dbReference>
<dbReference type="PANTHER" id="PTHR30435:SF1">
    <property type="entry name" value="FLAGELLAR HOOK PROTEIN FLGE"/>
    <property type="match status" value="1"/>
</dbReference>
<evidence type="ECO:0000259" key="7">
    <source>
        <dbReference type="Pfam" id="PF06429"/>
    </source>
</evidence>
<reference evidence="10" key="1">
    <citation type="journal article" date="2022" name="Toxins">
        <title>Genomic Analysis of Sphingopyxis sp. USTB-05 for Biodegrading Cyanobacterial Hepatotoxins.</title>
        <authorList>
            <person name="Liu C."/>
            <person name="Xu Q."/>
            <person name="Zhao Z."/>
            <person name="Zhang H."/>
            <person name="Liu X."/>
            <person name="Yin C."/>
            <person name="Liu Y."/>
            <person name="Yan H."/>
        </authorList>
    </citation>
    <scope>NUCLEOTIDE SEQUENCE</scope>
    <source>
        <strain evidence="10">NBD5</strain>
    </source>
</reference>
<dbReference type="InterPro" id="IPR037925">
    <property type="entry name" value="FlgE/F/G-like"/>
</dbReference>
<feature type="domain" description="Flagellar hook protein FlgE D2" evidence="8">
    <location>
        <begin position="169"/>
        <end position="311"/>
    </location>
</feature>
<organism evidence="10 11">
    <name type="scientific">Sphingomonas morindae</name>
    <dbReference type="NCBI Taxonomy" id="1541170"/>
    <lineage>
        <taxon>Bacteria</taxon>
        <taxon>Pseudomonadati</taxon>
        <taxon>Pseudomonadota</taxon>
        <taxon>Alphaproteobacteria</taxon>
        <taxon>Sphingomonadales</taxon>
        <taxon>Sphingomonadaceae</taxon>
        <taxon>Sphingomonas</taxon>
    </lineage>
</organism>
<dbReference type="NCBIfam" id="TIGR03506">
    <property type="entry name" value="FlgEFG_subfam"/>
    <property type="match status" value="1"/>
</dbReference>
<evidence type="ECO:0000256" key="1">
    <source>
        <dbReference type="ARBA" id="ARBA00004117"/>
    </source>
</evidence>
<evidence type="ECO:0000256" key="5">
    <source>
        <dbReference type="RuleBase" id="RU362116"/>
    </source>
</evidence>
<dbReference type="InterPro" id="IPR053967">
    <property type="entry name" value="LlgE_F_G-like_D1"/>
</dbReference>
<keyword evidence="10" id="KW-0966">Cell projection</keyword>
<evidence type="ECO:0000259" key="9">
    <source>
        <dbReference type="Pfam" id="PF22692"/>
    </source>
</evidence>
<name>A0ABY4X599_9SPHN</name>
<comment type="subcellular location">
    <subcellularLocation>
        <location evidence="1 5">Bacterial flagellum basal body</location>
    </subcellularLocation>
</comment>
<evidence type="ECO:0000313" key="11">
    <source>
        <dbReference type="Proteomes" id="UP001056937"/>
    </source>
</evidence>
<dbReference type="RefSeq" id="WP_252165824.1">
    <property type="nucleotide sequence ID" value="NZ_CP084930.1"/>
</dbReference>
<dbReference type="Pfam" id="PF00460">
    <property type="entry name" value="Flg_bb_rod"/>
    <property type="match status" value="1"/>
</dbReference>
<keyword evidence="10" id="KW-0969">Cilium</keyword>
<dbReference type="InterPro" id="IPR010930">
    <property type="entry name" value="Flg_bb/hook_C_dom"/>
</dbReference>
<keyword evidence="10" id="KW-0282">Flagellum</keyword>
<dbReference type="Gene3D" id="2.60.98.20">
    <property type="entry name" value="Flagellar hook protein FlgE"/>
    <property type="match status" value="1"/>
</dbReference>
<dbReference type="Pfam" id="PF22692">
    <property type="entry name" value="LlgE_F_G_D1"/>
    <property type="match status" value="1"/>
</dbReference>
<dbReference type="Proteomes" id="UP001056937">
    <property type="component" value="Chromosome 1"/>
</dbReference>
<feature type="domain" description="Flagellar hook protein FlgE/F/G-like D1" evidence="9">
    <location>
        <begin position="86"/>
        <end position="129"/>
    </location>
</feature>
<evidence type="ECO:0000256" key="4">
    <source>
        <dbReference type="ARBA" id="ARBA00023143"/>
    </source>
</evidence>
<protein>
    <recommendedName>
        <fullName evidence="3 5">Flagellar hook protein FlgE</fullName>
    </recommendedName>
</protein>
<evidence type="ECO:0000259" key="6">
    <source>
        <dbReference type="Pfam" id="PF00460"/>
    </source>
</evidence>
<accession>A0ABY4X599</accession>
<evidence type="ECO:0000313" key="10">
    <source>
        <dbReference type="EMBL" id="USI72015.1"/>
    </source>
</evidence>
<feature type="domain" description="Flagellar basal body rod protein N-terminal" evidence="6">
    <location>
        <begin position="7"/>
        <end position="37"/>
    </location>
</feature>
<dbReference type="PANTHER" id="PTHR30435">
    <property type="entry name" value="FLAGELLAR PROTEIN"/>
    <property type="match status" value="1"/>
</dbReference>